<dbReference type="InterPro" id="IPR043504">
    <property type="entry name" value="Peptidase_S1_PA_chymotrypsin"/>
</dbReference>
<protein>
    <recommendedName>
        <fullName evidence="3">Peptidase S1 domain-containing protein</fullName>
    </recommendedName>
</protein>
<dbReference type="Proteomes" id="UP000075901">
    <property type="component" value="Unassembled WGS sequence"/>
</dbReference>
<proteinExistence type="predicted"/>
<sequence length="278" mass="30336">TDELVCAAGKVCCDVPPIDDSPTRLSDELDEPSCDGVCVVNPSECAGEIDNDESGKDFIDVRNIAASSCPADQYCCRASVDVPACDATCQPLSRCLMPVAGGGCSEENVCCRMDRTSWFEMINDINGMADPDPVVDRSSVCEWRKLREDGTRIPPWLVSVWAKVEIIPGLQTDQFVCSGVLVDPSLVLTTASNVKHVPVEKLFANVGDYDISSRSALQMENVSFIAGFFFGVGDLMKFSAYMKTCCQFLSCDYGQWPFTGTLNGVGAMIMYRKYKVKI</sequence>
<accession>A0A182SZ63</accession>
<reference evidence="2" key="1">
    <citation type="submission" date="2013-09" db="EMBL/GenBank/DDBJ databases">
        <title>The Genome Sequence of Anopheles maculatus species B.</title>
        <authorList>
            <consortium name="The Broad Institute Genomics Platform"/>
            <person name="Neafsey D.E."/>
            <person name="Besansky N."/>
            <person name="Howell P."/>
            <person name="Walton C."/>
            <person name="Young S.K."/>
            <person name="Zeng Q."/>
            <person name="Gargeya S."/>
            <person name="Fitzgerald M."/>
            <person name="Haas B."/>
            <person name="Abouelleil A."/>
            <person name="Allen A.W."/>
            <person name="Alvarado L."/>
            <person name="Arachchi H.M."/>
            <person name="Berlin A.M."/>
            <person name="Chapman S.B."/>
            <person name="Gainer-Dewar J."/>
            <person name="Goldberg J."/>
            <person name="Griggs A."/>
            <person name="Gujja S."/>
            <person name="Hansen M."/>
            <person name="Howarth C."/>
            <person name="Imamovic A."/>
            <person name="Ireland A."/>
            <person name="Larimer J."/>
            <person name="McCowan C."/>
            <person name="Murphy C."/>
            <person name="Pearson M."/>
            <person name="Poon T.W."/>
            <person name="Priest M."/>
            <person name="Roberts A."/>
            <person name="Saif S."/>
            <person name="Shea T."/>
            <person name="Sisk P."/>
            <person name="Sykes S."/>
            <person name="Wortman J."/>
            <person name="Nusbaum C."/>
            <person name="Birren B."/>
        </authorList>
    </citation>
    <scope>NUCLEOTIDE SEQUENCE [LARGE SCALE GENOMIC DNA]</scope>
    <source>
        <strain evidence="2">maculatus3</strain>
    </source>
</reference>
<organism evidence="1 2">
    <name type="scientific">Anopheles maculatus</name>
    <dbReference type="NCBI Taxonomy" id="74869"/>
    <lineage>
        <taxon>Eukaryota</taxon>
        <taxon>Metazoa</taxon>
        <taxon>Ecdysozoa</taxon>
        <taxon>Arthropoda</taxon>
        <taxon>Hexapoda</taxon>
        <taxon>Insecta</taxon>
        <taxon>Pterygota</taxon>
        <taxon>Neoptera</taxon>
        <taxon>Endopterygota</taxon>
        <taxon>Diptera</taxon>
        <taxon>Nematocera</taxon>
        <taxon>Culicoidea</taxon>
        <taxon>Culicidae</taxon>
        <taxon>Anophelinae</taxon>
        <taxon>Anopheles</taxon>
        <taxon>Anopheles maculatus group</taxon>
    </lineage>
</organism>
<dbReference type="AlphaFoldDB" id="A0A182SZ63"/>
<evidence type="ECO:0000313" key="2">
    <source>
        <dbReference type="Proteomes" id="UP000075901"/>
    </source>
</evidence>
<dbReference type="InterPro" id="IPR009003">
    <property type="entry name" value="Peptidase_S1_PA"/>
</dbReference>
<reference evidence="1" key="2">
    <citation type="submission" date="2020-05" db="UniProtKB">
        <authorList>
            <consortium name="EnsemblMetazoa"/>
        </authorList>
    </citation>
    <scope>IDENTIFICATION</scope>
    <source>
        <strain evidence="1">maculatus3</strain>
    </source>
</reference>
<dbReference type="EnsemblMetazoa" id="AMAM016377-RA">
    <property type="protein sequence ID" value="AMAM016377-PA"/>
    <property type="gene ID" value="AMAM016377"/>
</dbReference>
<keyword evidence="2" id="KW-1185">Reference proteome</keyword>
<evidence type="ECO:0000313" key="1">
    <source>
        <dbReference type="EnsemblMetazoa" id="AMAM016377-PA"/>
    </source>
</evidence>
<evidence type="ECO:0008006" key="3">
    <source>
        <dbReference type="Google" id="ProtNLM"/>
    </source>
</evidence>
<dbReference type="VEuPathDB" id="VectorBase:AMAM016377"/>
<dbReference type="Gene3D" id="2.40.10.10">
    <property type="entry name" value="Trypsin-like serine proteases"/>
    <property type="match status" value="1"/>
</dbReference>
<dbReference type="SUPFAM" id="SSF50494">
    <property type="entry name" value="Trypsin-like serine proteases"/>
    <property type="match status" value="1"/>
</dbReference>
<name>A0A182SZ63_9DIPT</name>